<sequence length="799" mass="90979">SHDRYSLNMQISSSFKSPVIESFLSLAFSTPSFASSIGILEWGTPFLQYDPMRASYFPKSLLSTHGPMPGSFPLPFLTTSQNTDPFEGINELRPEQRHAPGILENFRHLKSILLGSGEYLFRKKNLVRSFGSISALGCVDKKGILEVFVLVRDPASSNISSEILSLTPNHKDPFHVEFDDPSWINFSESLKPIGLSILLNTCGLSTLEKYNDFFYYLKSESSPDTPTAVESIESIESDMFQITSHFQTFHEIDESLSDKIKFPLPNLLSVSAHDKLLKSTDLLLNFCEDFWVGDDLEPLNEDIRKRILDFYRRASLSSYCTAFGYKPISIPLANWKNDKYLKIPRKCTEGPLIQEEIILRRSEDDPFTPLDCLETQCSQTFLGMKACIRFVHFSRENELRSRVFNEKMGLESGWNCHISLKGGVPHHNMPQRTMDSLSPNSPMSPNESKRRRSNKRLSLPHKSYRPPWLMDLPTSWEEVSISMSKRKQLYNEECFSSKSEEDDPFGIDMSNRAQLPKGIENIRPHLKNMDDVPLLVSTREMVKIMQEYEEVVIVLGSSANPLNLPPLHRALLPPHSRNSSIFSHPKNGGSTPVEISRLLNSDEVSIIHLISASRQFVLSFLNCMNLHPLCIFSTGAIPIRTRNHLLTTFISSGLSPRDDLMLGSTGKNIIVKDYRKACLSYGGRFLPSFIFLFAAAHQTSDPHLNAFTLELYLILISVSCLYPHHQVWRKCYNPLWILNTLFYSRHGNSIGYWLTWSIGLPCVALLNEFIKYNEIKINVRHQKRARLDFGTKLGINSPF</sequence>
<organism evidence="2 3">
    <name type="scientific">Caligus rogercresseyi</name>
    <name type="common">Sea louse</name>
    <dbReference type="NCBI Taxonomy" id="217165"/>
    <lineage>
        <taxon>Eukaryota</taxon>
        <taxon>Metazoa</taxon>
        <taxon>Ecdysozoa</taxon>
        <taxon>Arthropoda</taxon>
        <taxon>Crustacea</taxon>
        <taxon>Multicrustacea</taxon>
        <taxon>Hexanauplia</taxon>
        <taxon>Copepoda</taxon>
        <taxon>Siphonostomatoida</taxon>
        <taxon>Caligidae</taxon>
        <taxon>Caligus</taxon>
    </lineage>
</organism>
<dbReference type="PANTHER" id="PTHR13219:SF6">
    <property type="entry name" value="TRANSMEMBRANE PROTEIN 94"/>
    <property type="match status" value="1"/>
</dbReference>
<dbReference type="PANTHER" id="PTHR13219">
    <property type="entry name" value="TRANSMEMBRANE PROTEIN 94"/>
    <property type="match status" value="1"/>
</dbReference>
<feature type="compositionally biased region" description="Polar residues" evidence="1">
    <location>
        <begin position="430"/>
        <end position="443"/>
    </location>
</feature>
<dbReference type="AlphaFoldDB" id="A0A7T8KCE1"/>
<dbReference type="EMBL" id="CP045893">
    <property type="protein sequence ID" value="QQP53291.1"/>
    <property type="molecule type" value="Genomic_DNA"/>
</dbReference>
<protein>
    <submittedName>
        <fullName evidence="2">Uncharacterized protein</fullName>
    </submittedName>
</protein>
<evidence type="ECO:0000256" key="1">
    <source>
        <dbReference type="SAM" id="MobiDB-lite"/>
    </source>
</evidence>
<gene>
    <name evidence="2" type="ORF">FKW44_005726</name>
</gene>
<accession>A0A7T8KCE1</accession>
<dbReference type="InterPro" id="IPR039720">
    <property type="entry name" value="TMEM94"/>
</dbReference>
<evidence type="ECO:0000313" key="2">
    <source>
        <dbReference type="EMBL" id="QQP53291.1"/>
    </source>
</evidence>
<dbReference type="Proteomes" id="UP000595437">
    <property type="component" value="Chromosome 4"/>
</dbReference>
<reference evidence="3" key="1">
    <citation type="submission" date="2021-01" db="EMBL/GenBank/DDBJ databases">
        <title>Caligus Genome Assembly.</title>
        <authorList>
            <person name="Gallardo-Escarate C."/>
        </authorList>
    </citation>
    <scope>NUCLEOTIDE SEQUENCE [LARGE SCALE GENOMIC DNA]</scope>
</reference>
<feature type="non-terminal residue" evidence="2">
    <location>
        <position position="1"/>
    </location>
</feature>
<proteinExistence type="predicted"/>
<feature type="region of interest" description="Disordered" evidence="1">
    <location>
        <begin position="425"/>
        <end position="460"/>
    </location>
</feature>
<evidence type="ECO:0000313" key="3">
    <source>
        <dbReference type="Proteomes" id="UP000595437"/>
    </source>
</evidence>
<feature type="compositionally biased region" description="Basic residues" evidence="1">
    <location>
        <begin position="449"/>
        <end position="460"/>
    </location>
</feature>
<keyword evidence="3" id="KW-1185">Reference proteome</keyword>
<dbReference type="OrthoDB" id="5568754at2759"/>
<name>A0A7T8KCE1_CALRO</name>